<dbReference type="PANTHER" id="PTHR22916">
    <property type="entry name" value="GLYCOSYLTRANSFERASE"/>
    <property type="match status" value="1"/>
</dbReference>
<dbReference type="AlphaFoldDB" id="A0A4R2BLA6"/>
<dbReference type="Pfam" id="PF00535">
    <property type="entry name" value="Glycos_transf_2"/>
    <property type="match status" value="1"/>
</dbReference>
<organism evidence="3 4">
    <name type="scientific">Mesobacillus foraminis</name>
    <dbReference type="NCBI Taxonomy" id="279826"/>
    <lineage>
        <taxon>Bacteria</taxon>
        <taxon>Bacillati</taxon>
        <taxon>Bacillota</taxon>
        <taxon>Bacilli</taxon>
        <taxon>Bacillales</taxon>
        <taxon>Bacillaceae</taxon>
        <taxon>Mesobacillus</taxon>
    </lineage>
</organism>
<dbReference type="RefSeq" id="WP_132000852.1">
    <property type="nucleotide sequence ID" value="NZ_JABUHM010000006.1"/>
</dbReference>
<dbReference type="InterPro" id="IPR001173">
    <property type="entry name" value="Glyco_trans_2-like"/>
</dbReference>
<keyword evidence="3" id="KW-0808">Transferase</keyword>
<sequence>MKNIHVILICYPHSSCLNQTIASLQFISHRLEGITVLGEKEDAAFGGFHPSYQIKYIKVTENNLGKRLDSFIHTISSEYILILQDGMCINSKISRLKLGLEENQNIITFSHSIKDKTLLHPFLIRTSYIKKHKFLSSYSFPFSEALMPAWVASIQHTGMVIHKGDFVSSKKIQGTGSALPIIEFIEKYQKKFPFVEKTPSISVILAHFNMEQYVGTAISSCLLQIFQADQVLIIDDGSTNHSYKELEKWSAHSGVEIFRKENGGKARALNELLPHIQTDFVLELDADDWLDPDALSIIRKHLLNLSEDVIVLYGNLRTWKQRGPGSLQYKGIRKGHPVSSKRELTSYQFPLGPRIYRSTALKTNGFPVIEFEDGRMYEDVSVLNNLLKRGRLVYNDFTVYNVREHPSSITKRNRSNWNDFLKFLD</sequence>
<dbReference type="CDD" id="cd00761">
    <property type="entry name" value="Glyco_tranf_GTA_type"/>
    <property type="match status" value="1"/>
</dbReference>
<protein>
    <submittedName>
        <fullName evidence="3">Glycosyl transferase family 2</fullName>
    </submittedName>
</protein>
<evidence type="ECO:0000313" key="3">
    <source>
        <dbReference type="EMBL" id="TCN27846.1"/>
    </source>
</evidence>
<dbReference type="EMBL" id="SLVV01000001">
    <property type="protein sequence ID" value="TCN27846.1"/>
    <property type="molecule type" value="Genomic_DNA"/>
</dbReference>
<comment type="caution">
    <text evidence="3">The sequence shown here is derived from an EMBL/GenBank/DDBJ whole genome shotgun (WGS) entry which is preliminary data.</text>
</comment>
<feature type="domain" description="Glycosyltransferase 2-like" evidence="2">
    <location>
        <begin position="202"/>
        <end position="311"/>
    </location>
</feature>
<dbReference type="Proteomes" id="UP000295689">
    <property type="component" value="Unassembled WGS sequence"/>
</dbReference>
<accession>A0A4R2BLA6</accession>
<dbReference type="SUPFAM" id="SSF53448">
    <property type="entry name" value="Nucleotide-diphospho-sugar transferases"/>
    <property type="match status" value="1"/>
</dbReference>
<dbReference type="PANTHER" id="PTHR22916:SF3">
    <property type="entry name" value="UDP-GLCNAC:BETAGAL BETA-1,3-N-ACETYLGLUCOSAMINYLTRANSFERASE-LIKE PROTEIN 1"/>
    <property type="match status" value="1"/>
</dbReference>
<name>A0A4R2BLA6_9BACI</name>
<reference evidence="3 4" key="1">
    <citation type="journal article" date="2015" name="Stand. Genomic Sci.">
        <title>Genomic Encyclopedia of Bacterial and Archaeal Type Strains, Phase III: the genomes of soil and plant-associated and newly described type strains.</title>
        <authorList>
            <person name="Whitman W.B."/>
            <person name="Woyke T."/>
            <person name="Klenk H.P."/>
            <person name="Zhou Y."/>
            <person name="Lilburn T.G."/>
            <person name="Beck B.J."/>
            <person name="De Vos P."/>
            <person name="Vandamme P."/>
            <person name="Eisen J.A."/>
            <person name="Garrity G."/>
            <person name="Hugenholtz P."/>
            <person name="Kyrpides N.C."/>
        </authorList>
    </citation>
    <scope>NUCLEOTIDE SEQUENCE [LARGE SCALE GENOMIC DNA]</scope>
    <source>
        <strain evidence="3 4">CV53</strain>
    </source>
</reference>
<dbReference type="GO" id="GO:0016758">
    <property type="term" value="F:hexosyltransferase activity"/>
    <property type="evidence" value="ECO:0007669"/>
    <property type="project" value="UniProtKB-ARBA"/>
</dbReference>
<evidence type="ECO:0000259" key="2">
    <source>
        <dbReference type="Pfam" id="PF00535"/>
    </source>
</evidence>
<keyword evidence="4" id="KW-1185">Reference proteome</keyword>
<evidence type="ECO:0000313" key="4">
    <source>
        <dbReference type="Proteomes" id="UP000295689"/>
    </source>
</evidence>
<dbReference type="InterPro" id="IPR029044">
    <property type="entry name" value="Nucleotide-diphossugar_trans"/>
</dbReference>
<comment type="similarity">
    <text evidence="1">Belongs to the glycosyltransferase 2 family.</text>
</comment>
<dbReference type="Gene3D" id="3.90.550.10">
    <property type="entry name" value="Spore Coat Polysaccharide Biosynthesis Protein SpsA, Chain A"/>
    <property type="match status" value="1"/>
</dbReference>
<gene>
    <name evidence="3" type="ORF">EV146_101174</name>
</gene>
<proteinExistence type="inferred from homology"/>
<evidence type="ECO:0000256" key="1">
    <source>
        <dbReference type="ARBA" id="ARBA00006739"/>
    </source>
</evidence>